<organism evidence="1 2">
    <name type="scientific">Duganella fentianensis</name>
    <dbReference type="NCBI Taxonomy" id="2692177"/>
    <lineage>
        <taxon>Bacteria</taxon>
        <taxon>Pseudomonadati</taxon>
        <taxon>Pseudomonadota</taxon>
        <taxon>Betaproteobacteria</taxon>
        <taxon>Burkholderiales</taxon>
        <taxon>Oxalobacteraceae</taxon>
        <taxon>Telluria group</taxon>
        <taxon>Duganella</taxon>
    </lineage>
</organism>
<gene>
    <name evidence="1" type="ORF">GTP23_17630</name>
</gene>
<reference evidence="1" key="1">
    <citation type="submission" date="2019-12" db="EMBL/GenBank/DDBJ databases">
        <title>Novel species isolated from a subtropical stream in China.</title>
        <authorList>
            <person name="Lu H."/>
        </authorList>
    </citation>
    <scope>NUCLEOTIDE SEQUENCE [LARGE SCALE GENOMIC DNA]</scope>
    <source>
        <strain evidence="1">FT93W</strain>
    </source>
</reference>
<evidence type="ECO:0000313" key="2">
    <source>
        <dbReference type="Proteomes" id="UP000444316"/>
    </source>
</evidence>
<accession>A0A845I5G8</accession>
<keyword evidence="2" id="KW-1185">Reference proteome</keyword>
<evidence type="ECO:0000313" key="1">
    <source>
        <dbReference type="EMBL" id="MYN46866.1"/>
    </source>
</evidence>
<proteinExistence type="predicted"/>
<comment type="caution">
    <text evidence="1">The sequence shown here is derived from an EMBL/GenBank/DDBJ whole genome shotgun (WGS) entry which is preliminary data.</text>
</comment>
<protein>
    <submittedName>
        <fullName evidence="1">Uncharacterized protein</fullName>
    </submittedName>
</protein>
<dbReference type="AlphaFoldDB" id="A0A845I5G8"/>
<dbReference type="EMBL" id="WWCL01000004">
    <property type="protein sequence ID" value="MYN46866.1"/>
    <property type="molecule type" value="Genomic_DNA"/>
</dbReference>
<sequence>MERLIEQLARRGGAPDLQQALSAAIEMWLGEQVKLQMGGDPACVRGYQWKTVFLPEGTLLCTYSYGDEQHARVIGRQIIFCGRVVSPNQFAHWAGRSTRNAWNDLYLRRPQDKFYILASRLRAQVAQELERATATVTASAAPEDVPARTALPSAPTNLLAEILHAVVAALQTSEQTKSAIASLFPQPVLAPPRDCSKGEGWDLPERRKFRFRLEDVAFS</sequence>
<dbReference type="Proteomes" id="UP000444316">
    <property type="component" value="Unassembled WGS sequence"/>
</dbReference>
<name>A0A845I5G8_9BURK</name>